<dbReference type="Proteomes" id="UP000198362">
    <property type="component" value="Unassembled WGS sequence"/>
</dbReference>
<sequence length="144" mass="15224">MSTQVLIRVAESGADAPCVQRLTDAFVDALRAEGVAGVETVRRGDTAVGARGVDWESLGLVLATIQGSAEAILRLVTITRAWLSRDSGPRSVELSVGEATLRLSDASGDQQERLVEEFIRAVARDGREPRQPAPKQTNGAIGSA</sequence>
<dbReference type="RefSeq" id="WP_089251614.1">
    <property type="nucleotide sequence ID" value="NZ_FZPH01000008.1"/>
</dbReference>
<reference evidence="2 3" key="1">
    <citation type="submission" date="2017-06" db="EMBL/GenBank/DDBJ databases">
        <authorList>
            <person name="Kim H.J."/>
            <person name="Triplett B.A."/>
        </authorList>
    </citation>
    <scope>NUCLEOTIDE SEQUENCE [LARGE SCALE GENOMIC DNA]</scope>
    <source>
        <strain evidence="2 3">CGMCC 4.5593</strain>
    </source>
</reference>
<protein>
    <submittedName>
        <fullName evidence="2">Uncharacterized protein</fullName>
    </submittedName>
</protein>
<dbReference type="EMBL" id="FZPH01000008">
    <property type="protein sequence ID" value="SNT53752.1"/>
    <property type="molecule type" value="Genomic_DNA"/>
</dbReference>
<evidence type="ECO:0000256" key="1">
    <source>
        <dbReference type="SAM" id="MobiDB-lite"/>
    </source>
</evidence>
<name>A0A239NGT7_9ACTN</name>
<keyword evidence="3" id="KW-1185">Reference proteome</keyword>
<gene>
    <name evidence="2" type="ORF">SAMN05421812_108299</name>
</gene>
<feature type="compositionally biased region" description="Polar residues" evidence="1">
    <location>
        <begin position="134"/>
        <end position="144"/>
    </location>
</feature>
<proteinExistence type="predicted"/>
<dbReference type="AlphaFoldDB" id="A0A239NGT7"/>
<dbReference type="OrthoDB" id="4557965at2"/>
<organism evidence="2 3">
    <name type="scientific">Asanoa hainanensis</name>
    <dbReference type="NCBI Taxonomy" id="560556"/>
    <lineage>
        <taxon>Bacteria</taxon>
        <taxon>Bacillati</taxon>
        <taxon>Actinomycetota</taxon>
        <taxon>Actinomycetes</taxon>
        <taxon>Micromonosporales</taxon>
        <taxon>Micromonosporaceae</taxon>
        <taxon>Asanoa</taxon>
    </lineage>
</organism>
<evidence type="ECO:0000313" key="3">
    <source>
        <dbReference type="Proteomes" id="UP000198362"/>
    </source>
</evidence>
<accession>A0A239NGT7</accession>
<feature type="region of interest" description="Disordered" evidence="1">
    <location>
        <begin position="124"/>
        <end position="144"/>
    </location>
</feature>
<evidence type="ECO:0000313" key="2">
    <source>
        <dbReference type="EMBL" id="SNT53752.1"/>
    </source>
</evidence>